<protein>
    <submittedName>
        <fullName evidence="1">Uncharacterized protein</fullName>
    </submittedName>
</protein>
<proteinExistence type="predicted"/>
<reference evidence="1" key="1">
    <citation type="submission" date="2024-09" db="EMBL/GenBank/DDBJ databases">
        <title>Black Yeasts Isolated from many extreme environments.</title>
        <authorList>
            <person name="Coleine C."/>
            <person name="Stajich J.E."/>
            <person name="Selbmann L."/>
        </authorList>
    </citation>
    <scope>NUCLEOTIDE SEQUENCE</scope>
    <source>
        <strain evidence="1">CCFEE 5737</strain>
    </source>
</reference>
<gene>
    <name evidence="1" type="ORF">LTS18_001185</name>
</gene>
<feature type="non-terminal residue" evidence="1">
    <location>
        <position position="171"/>
    </location>
</feature>
<dbReference type="Proteomes" id="UP001186974">
    <property type="component" value="Unassembled WGS sequence"/>
</dbReference>
<comment type="caution">
    <text evidence="1">The sequence shown here is derived from an EMBL/GenBank/DDBJ whole genome shotgun (WGS) entry which is preliminary data.</text>
</comment>
<dbReference type="EMBL" id="JAWDJW010011887">
    <property type="protein sequence ID" value="KAK3044479.1"/>
    <property type="molecule type" value="Genomic_DNA"/>
</dbReference>
<organism evidence="1 2">
    <name type="scientific">Coniosporium uncinatum</name>
    <dbReference type="NCBI Taxonomy" id="93489"/>
    <lineage>
        <taxon>Eukaryota</taxon>
        <taxon>Fungi</taxon>
        <taxon>Dikarya</taxon>
        <taxon>Ascomycota</taxon>
        <taxon>Pezizomycotina</taxon>
        <taxon>Dothideomycetes</taxon>
        <taxon>Dothideomycetes incertae sedis</taxon>
        <taxon>Coniosporium</taxon>
    </lineage>
</organism>
<accession>A0ACC3CTN5</accession>
<name>A0ACC3CTN5_9PEZI</name>
<sequence length="171" mass="19192">MVEAGNYSQYQTLDYVRKAEFEMKDFCQSLPEDRLLHGYDDDEEPFNEQKYPSYTDPQTGARLSFGSCLAVLAHFVSSLPKDGEQDAALQPIYIMSSDAGRFICEVVLPDNCPVRSAIGQPAHRKAIAKRSAAFQACIMLRKGKYINAELLPINTKELPKMRNAHLALDSK</sequence>
<evidence type="ECO:0000313" key="2">
    <source>
        <dbReference type="Proteomes" id="UP001186974"/>
    </source>
</evidence>
<keyword evidence="2" id="KW-1185">Reference proteome</keyword>
<evidence type="ECO:0000313" key="1">
    <source>
        <dbReference type="EMBL" id="KAK3044479.1"/>
    </source>
</evidence>